<evidence type="ECO:0000256" key="1">
    <source>
        <dbReference type="ARBA" id="ARBA00004123"/>
    </source>
</evidence>
<dbReference type="Gene3D" id="3.30.70.330">
    <property type="match status" value="1"/>
</dbReference>
<feature type="compositionally biased region" description="Low complexity" evidence="6">
    <location>
        <begin position="230"/>
        <end position="239"/>
    </location>
</feature>
<dbReference type="InterPro" id="IPR003954">
    <property type="entry name" value="RRM_euk-type"/>
</dbReference>
<feature type="compositionally biased region" description="Pro residues" evidence="6">
    <location>
        <begin position="190"/>
        <end position="206"/>
    </location>
</feature>
<feature type="region of interest" description="Disordered" evidence="6">
    <location>
        <begin position="21"/>
        <end position="264"/>
    </location>
</feature>
<feature type="compositionally biased region" description="Basic residues" evidence="6">
    <location>
        <begin position="83"/>
        <end position="92"/>
    </location>
</feature>
<comment type="subcellular location">
    <subcellularLocation>
        <location evidence="1">Nucleus</location>
    </subcellularLocation>
</comment>
<dbReference type="InterPro" id="IPR040052">
    <property type="entry name" value="RBM17"/>
</dbReference>
<keyword evidence="4" id="KW-0508">mRNA splicing</keyword>
<dbReference type="EMBL" id="LK023314">
    <property type="protein sequence ID" value="CDS04032.1"/>
    <property type="molecule type" value="Genomic_DNA"/>
</dbReference>
<dbReference type="Pfam" id="PF01585">
    <property type="entry name" value="G-patch"/>
    <property type="match status" value="1"/>
</dbReference>
<dbReference type="InterPro" id="IPR012677">
    <property type="entry name" value="Nucleotide-bd_a/b_plait_sf"/>
</dbReference>
<dbReference type="SUPFAM" id="SSF54928">
    <property type="entry name" value="RNA-binding domain, RBD"/>
    <property type="match status" value="1"/>
</dbReference>
<evidence type="ECO:0000256" key="2">
    <source>
        <dbReference type="ARBA" id="ARBA00022664"/>
    </source>
</evidence>
<dbReference type="GO" id="GO:0071011">
    <property type="term" value="C:precatalytic spliceosome"/>
    <property type="evidence" value="ECO:0007669"/>
    <property type="project" value="TreeGrafter"/>
</dbReference>
<gene>
    <name evidence="8" type="ORF">LRAMOSA06987</name>
</gene>
<dbReference type="GO" id="GO:0045292">
    <property type="term" value="P:mRNA cis splicing, via spliceosome"/>
    <property type="evidence" value="ECO:0007669"/>
    <property type="project" value="InterPro"/>
</dbReference>
<dbReference type="PANTHER" id="PTHR13288">
    <property type="entry name" value="SPLICING FACTOR 45 SPF45"/>
    <property type="match status" value="1"/>
</dbReference>
<feature type="region of interest" description="Disordered" evidence="6">
    <location>
        <begin position="308"/>
        <end position="332"/>
    </location>
</feature>
<dbReference type="InterPro" id="IPR035979">
    <property type="entry name" value="RBD_domain_sf"/>
</dbReference>
<evidence type="ECO:0000256" key="5">
    <source>
        <dbReference type="ARBA" id="ARBA00023242"/>
    </source>
</evidence>
<dbReference type="OrthoDB" id="5411533at2759"/>
<dbReference type="PANTHER" id="PTHR13288:SF8">
    <property type="entry name" value="SPLICING FACTOR 45"/>
    <property type="match status" value="1"/>
</dbReference>
<dbReference type="InterPro" id="IPR034653">
    <property type="entry name" value="SPF45_RRM"/>
</dbReference>
<keyword evidence="2" id="KW-0507">mRNA processing</keyword>
<evidence type="ECO:0000256" key="3">
    <source>
        <dbReference type="ARBA" id="ARBA00022884"/>
    </source>
</evidence>
<dbReference type="Pfam" id="PF00076">
    <property type="entry name" value="RRM_1"/>
    <property type="match status" value="1"/>
</dbReference>
<feature type="compositionally biased region" description="Low complexity" evidence="6">
    <location>
        <begin position="148"/>
        <end position="168"/>
    </location>
</feature>
<proteinExistence type="predicted"/>
<sequence length="434" mass="48383">MRKPTIQAKPKLNRTVIPAGAKVVSTTTVSKDPSKIEQDTASTLPLPPPPAPPSNTIEDTIPSLPRRLDASYFTATDDVNGFRAKKKGKGKKGYQQQQQQQPIVIDLNEDYDPHRPNDYEQYKEDRRQHKEEVKRRQMEERRNRQRQRSMSPYSSDSRSRSQSRSRSPSPRRPARAFAPPPNLYQRSTSPSPPPVSRSSPSPTPERIPPKANIDLNESADDAYMRRVRMSSQRAAAAQQQEEESRNDRMPMDEDDEDMTNRTGLGGAQDVARKVMAKYGWQEGQGLGRDEDGLREALQVQATGRGSGVIVNKSQISSVSPSPPPASRTSTPSPVVLLTNMVGPGEVDDMLQEETADECGKYGQVERCLIFEVPGGQVPEDQAVRIFVKFTRVESAVAALNDLNGRFFGGRVVTARFFDNNRFDRLDLAPGPNEI</sequence>
<reference evidence="8" key="1">
    <citation type="journal article" date="2014" name="Genome Announc.">
        <title>De novo whole-genome sequence and genome annotation of Lichtheimia ramosa.</title>
        <authorList>
            <person name="Linde J."/>
            <person name="Schwartze V."/>
            <person name="Binder U."/>
            <person name="Lass-Florl C."/>
            <person name="Voigt K."/>
            <person name="Horn F."/>
        </authorList>
    </citation>
    <scope>NUCLEOTIDE SEQUENCE</scope>
    <source>
        <strain evidence="8">JMRC FSU:6197</strain>
    </source>
</reference>
<dbReference type="CDD" id="cd12647">
    <property type="entry name" value="RRM_UHM_SPF45"/>
    <property type="match status" value="1"/>
</dbReference>
<feature type="domain" description="G-patch" evidence="7">
    <location>
        <begin position="267"/>
        <end position="313"/>
    </location>
</feature>
<dbReference type="PROSITE" id="PS50174">
    <property type="entry name" value="G_PATCH"/>
    <property type="match status" value="1"/>
</dbReference>
<evidence type="ECO:0000256" key="4">
    <source>
        <dbReference type="ARBA" id="ARBA00023187"/>
    </source>
</evidence>
<keyword evidence="5" id="KW-0539">Nucleus</keyword>
<evidence type="ECO:0000259" key="7">
    <source>
        <dbReference type="PROSITE" id="PS50174"/>
    </source>
</evidence>
<dbReference type="AlphaFoldDB" id="A0A077W9K9"/>
<protein>
    <recommendedName>
        <fullName evidence="7">G-patch domain-containing protein</fullName>
    </recommendedName>
</protein>
<dbReference type="FunFam" id="3.30.70.330:FF:000079">
    <property type="entry name" value="Putative splicing factor 45"/>
    <property type="match status" value="1"/>
</dbReference>
<evidence type="ECO:0000313" key="8">
    <source>
        <dbReference type="EMBL" id="CDS04032.1"/>
    </source>
</evidence>
<feature type="compositionally biased region" description="Basic and acidic residues" evidence="6">
    <location>
        <begin position="111"/>
        <end position="142"/>
    </location>
</feature>
<accession>A0A077W9K9</accession>
<dbReference type="SMART" id="SM00361">
    <property type="entry name" value="RRM_1"/>
    <property type="match status" value="1"/>
</dbReference>
<dbReference type="InterPro" id="IPR000467">
    <property type="entry name" value="G_patch_dom"/>
</dbReference>
<dbReference type="InterPro" id="IPR000504">
    <property type="entry name" value="RRM_dom"/>
</dbReference>
<feature type="compositionally biased region" description="Basic and acidic residues" evidence="6">
    <location>
        <begin position="242"/>
        <end position="251"/>
    </location>
</feature>
<name>A0A077W9K9_9FUNG</name>
<evidence type="ECO:0000256" key="6">
    <source>
        <dbReference type="SAM" id="MobiDB-lite"/>
    </source>
</evidence>
<keyword evidence="3" id="KW-0694">RNA-binding</keyword>
<dbReference type="GO" id="GO:0003723">
    <property type="term" value="F:RNA binding"/>
    <property type="evidence" value="ECO:0007669"/>
    <property type="project" value="UniProtKB-KW"/>
</dbReference>
<organism evidence="8">
    <name type="scientific">Lichtheimia ramosa</name>
    <dbReference type="NCBI Taxonomy" id="688394"/>
    <lineage>
        <taxon>Eukaryota</taxon>
        <taxon>Fungi</taxon>
        <taxon>Fungi incertae sedis</taxon>
        <taxon>Mucoromycota</taxon>
        <taxon>Mucoromycotina</taxon>
        <taxon>Mucoromycetes</taxon>
        <taxon>Mucorales</taxon>
        <taxon>Lichtheimiaceae</taxon>
        <taxon>Lichtheimia</taxon>
    </lineage>
</organism>
<dbReference type="SMART" id="SM00443">
    <property type="entry name" value="G_patch"/>
    <property type="match status" value="1"/>
</dbReference>